<dbReference type="Proteomes" id="UP001164250">
    <property type="component" value="Chromosome 4"/>
</dbReference>
<comment type="caution">
    <text evidence="1">The sequence shown here is derived from an EMBL/GenBank/DDBJ whole genome shotgun (WGS) entry which is preliminary data.</text>
</comment>
<organism evidence="1 2">
    <name type="scientific">Pistacia atlantica</name>
    <dbReference type="NCBI Taxonomy" id="434234"/>
    <lineage>
        <taxon>Eukaryota</taxon>
        <taxon>Viridiplantae</taxon>
        <taxon>Streptophyta</taxon>
        <taxon>Embryophyta</taxon>
        <taxon>Tracheophyta</taxon>
        <taxon>Spermatophyta</taxon>
        <taxon>Magnoliopsida</taxon>
        <taxon>eudicotyledons</taxon>
        <taxon>Gunneridae</taxon>
        <taxon>Pentapetalae</taxon>
        <taxon>rosids</taxon>
        <taxon>malvids</taxon>
        <taxon>Sapindales</taxon>
        <taxon>Anacardiaceae</taxon>
        <taxon>Pistacia</taxon>
    </lineage>
</organism>
<gene>
    <name evidence="1" type="ORF">Patl1_20718</name>
</gene>
<keyword evidence="2" id="KW-1185">Reference proteome</keyword>
<accession>A0ACC1BLI3</accession>
<sequence>MWLWFFEGLELKRDFGMRTKTPISMVDGLCTSIIWIRLSGSRIIIRITWFAI</sequence>
<evidence type="ECO:0000313" key="2">
    <source>
        <dbReference type="Proteomes" id="UP001164250"/>
    </source>
</evidence>
<evidence type="ECO:0000313" key="1">
    <source>
        <dbReference type="EMBL" id="KAJ0099777.1"/>
    </source>
</evidence>
<proteinExistence type="predicted"/>
<reference evidence="2" key="1">
    <citation type="journal article" date="2023" name="G3 (Bethesda)">
        <title>Genome assembly and association tests identify interacting loci associated with vigor, precocity, and sex in interspecific pistachio rootstocks.</title>
        <authorList>
            <person name="Palmer W."/>
            <person name="Jacygrad E."/>
            <person name="Sagayaradj S."/>
            <person name="Cavanaugh K."/>
            <person name="Han R."/>
            <person name="Bertier L."/>
            <person name="Beede B."/>
            <person name="Kafkas S."/>
            <person name="Golino D."/>
            <person name="Preece J."/>
            <person name="Michelmore R."/>
        </authorList>
    </citation>
    <scope>NUCLEOTIDE SEQUENCE [LARGE SCALE GENOMIC DNA]</scope>
</reference>
<name>A0ACC1BLI3_9ROSI</name>
<protein>
    <submittedName>
        <fullName evidence="1">Uncharacterized protein</fullName>
    </submittedName>
</protein>
<dbReference type="EMBL" id="CM047900">
    <property type="protein sequence ID" value="KAJ0099777.1"/>
    <property type="molecule type" value="Genomic_DNA"/>
</dbReference>